<evidence type="ECO:0000313" key="2">
    <source>
        <dbReference type="EMBL" id="CAH1783304.1"/>
    </source>
</evidence>
<dbReference type="EMBL" id="CAIIXF020000005">
    <property type="protein sequence ID" value="CAH1783304.1"/>
    <property type="molecule type" value="Genomic_DNA"/>
</dbReference>
<evidence type="ECO:0000256" key="1">
    <source>
        <dbReference type="SAM" id="MobiDB-lite"/>
    </source>
</evidence>
<accession>A0A8S4NR44</accession>
<feature type="compositionally biased region" description="Basic and acidic residues" evidence="1">
    <location>
        <begin position="98"/>
        <end position="129"/>
    </location>
</feature>
<dbReference type="Proteomes" id="UP000749559">
    <property type="component" value="Unassembled WGS sequence"/>
</dbReference>
<organism evidence="2 3">
    <name type="scientific">Owenia fusiformis</name>
    <name type="common">Polychaete worm</name>
    <dbReference type="NCBI Taxonomy" id="6347"/>
    <lineage>
        <taxon>Eukaryota</taxon>
        <taxon>Metazoa</taxon>
        <taxon>Spiralia</taxon>
        <taxon>Lophotrochozoa</taxon>
        <taxon>Annelida</taxon>
        <taxon>Polychaeta</taxon>
        <taxon>Sedentaria</taxon>
        <taxon>Canalipalpata</taxon>
        <taxon>Sabellida</taxon>
        <taxon>Oweniida</taxon>
        <taxon>Oweniidae</taxon>
        <taxon>Owenia</taxon>
    </lineage>
</organism>
<evidence type="ECO:0000313" key="3">
    <source>
        <dbReference type="Proteomes" id="UP000749559"/>
    </source>
</evidence>
<dbReference type="AlphaFoldDB" id="A0A8S4NR44"/>
<protein>
    <submittedName>
        <fullName evidence="2">Uncharacterized protein</fullName>
    </submittedName>
</protein>
<keyword evidence="3" id="KW-1185">Reference proteome</keyword>
<reference evidence="2" key="1">
    <citation type="submission" date="2022-03" db="EMBL/GenBank/DDBJ databases">
        <authorList>
            <person name="Martin C."/>
        </authorList>
    </citation>
    <scope>NUCLEOTIDE SEQUENCE</scope>
</reference>
<feature type="compositionally biased region" description="Acidic residues" evidence="1">
    <location>
        <begin position="130"/>
        <end position="142"/>
    </location>
</feature>
<gene>
    <name evidence="2" type="ORF">OFUS_LOCUS9652</name>
</gene>
<proteinExistence type="predicted"/>
<feature type="compositionally biased region" description="Basic and acidic residues" evidence="1">
    <location>
        <begin position="145"/>
        <end position="170"/>
    </location>
</feature>
<sequence length="259" mass="30755">MITQYFIFYSRHRKKRSSKEDHMTINHRNPDYFIDHKMSIFHVKEEVINEDNENEFAMEDIMAHIKDPFNKDHIEEDSIEDHSQDPSNKDHIEEDCIEDHSQDPSNKDHIEEDNIIRDDDTQDPSNKDNIEEDNIISEDDTQDPSNKDHIEEDNVMKDNDTQDTSNKDCNEQGQFYEDFAMMAISTTESELFELLKSCEESCCIQSTRKRYHCPLCPINEFKPNIRRSAVIKHLKIHWKKRITVEGEFDFESYIQNSTS</sequence>
<comment type="caution">
    <text evidence="2">The sequence shown here is derived from an EMBL/GenBank/DDBJ whole genome shotgun (WGS) entry which is preliminary data.</text>
</comment>
<name>A0A8S4NR44_OWEFU</name>
<feature type="region of interest" description="Disordered" evidence="1">
    <location>
        <begin position="98"/>
        <end position="170"/>
    </location>
</feature>